<evidence type="ECO:0000313" key="1">
    <source>
        <dbReference type="EMBL" id="KNE00415.1"/>
    </source>
</evidence>
<evidence type="ECO:0000313" key="2">
    <source>
        <dbReference type="Proteomes" id="UP000037122"/>
    </source>
</evidence>
<accession>A0A0L0P2B0</accession>
<dbReference type="EMBL" id="LGST01000018">
    <property type="protein sequence ID" value="KNE00415.1"/>
    <property type="molecule type" value="Genomic_DNA"/>
</dbReference>
<proteinExistence type="predicted"/>
<protein>
    <submittedName>
        <fullName evidence="1">Uncharacterized protein</fullName>
    </submittedName>
</protein>
<dbReference type="AlphaFoldDB" id="A0A0L0P2B0"/>
<reference evidence="2" key="1">
    <citation type="journal article" date="2015" name="BMC Genomics">
        <title>Draft genome of a commonly misdiagnosed multidrug resistant pathogen Candida auris.</title>
        <authorList>
            <person name="Chatterjee S."/>
            <person name="Alampalli S.V."/>
            <person name="Nageshan R.K."/>
            <person name="Chettiar S.T."/>
            <person name="Joshi S."/>
            <person name="Tatu U.S."/>
        </authorList>
    </citation>
    <scope>NUCLEOTIDE SEQUENCE [LARGE SCALE GENOMIC DNA]</scope>
    <source>
        <strain evidence="2">6684</strain>
    </source>
</reference>
<sequence length="86" mass="9998">MLLWHVEVDFQEIFAATSLTRNKSVKLSSRALMEQLLRRFQKNFEIKDFTAEVTFSRLLNVSFDLFHSGGIIPGSFPRHPCRDVLL</sequence>
<name>A0A0L0P2B0_CANAR</name>
<gene>
    <name evidence="1" type="ORF">QG37_02444</name>
</gene>
<dbReference type="VEuPathDB" id="FungiDB:QG37_02444"/>
<comment type="caution">
    <text evidence="1">The sequence shown here is derived from an EMBL/GenBank/DDBJ whole genome shotgun (WGS) entry which is preliminary data.</text>
</comment>
<dbReference type="Proteomes" id="UP000037122">
    <property type="component" value="Unassembled WGS sequence"/>
</dbReference>
<organism evidence="1 2">
    <name type="scientific">Candidozyma auris</name>
    <name type="common">Yeast</name>
    <name type="synonym">Candida auris</name>
    <dbReference type="NCBI Taxonomy" id="498019"/>
    <lineage>
        <taxon>Eukaryota</taxon>
        <taxon>Fungi</taxon>
        <taxon>Dikarya</taxon>
        <taxon>Ascomycota</taxon>
        <taxon>Saccharomycotina</taxon>
        <taxon>Pichiomycetes</taxon>
        <taxon>Metschnikowiaceae</taxon>
        <taxon>Candidozyma</taxon>
    </lineage>
</organism>